<proteinExistence type="inferred from homology"/>
<dbReference type="AlphaFoldDB" id="A0A5J9SKE1"/>
<evidence type="ECO:0000256" key="6">
    <source>
        <dbReference type="RuleBase" id="RU361262"/>
    </source>
</evidence>
<gene>
    <name evidence="8" type="ORF">EJB05_55237</name>
</gene>
<keyword evidence="5 6" id="KW-0378">Hydrolase</keyword>
<dbReference type="OrthoDB" id="1658288at2759"/>
<dbReference type="Gene3D" id="3.40.1090.10">
    <property type="entry name" value="Cytosolic phospholipase A2 catalytic domain"/>
    <property type="match status" value="1"/>
</dbReference>
<comment type="function">
    <text evidence="4">Possesses non-specific lipolytic acyl hydrolase (LAH) activity. Hydrolyzes phospholipids as well as galactolipids. May play a role in disease resistance.</text>
</comment>
<dbReference type="GO" id="GO:0016042">
    <property type="term" value="P:lipid catabolic process"/>
    <property type="evidence" value="ECO:0007669"/>
    <property type="project" value="UniProtKB-UniRule"/>
</dbReference>
<reference evidence="8 9" key="1">
    <citation type="journal article" date="2019" name="Sci. Rep.">
        <title>A high-quality genome of Eragrostis curvula grass provides insights into Poaceae evolution and supports new strategies to enhance forage quality.</title>
        <authorList>
            <person name="Carballo J."/>
            <person name="Santos B.A.C.M."/>
            <person name="Zappacosta D."/>
            <person name="Garbus I."/>
            <person name="Selva J.P."/>
            <person name="Gallo C.A."/>
            <person name="Diaz A."/>
            <person name="Albertini E."/>
            <person name="Caccamo M."/>
            <person name="Echenique V."/>
        </authorList>
    </citation>
    <scope>NUCLEOTIDE SEQUENCE [LARGE SCALE GENOMIC DNA]</scope>
    <source>
        <strain evidence="9">cv. Victoria</strain>
        <tissue evidence="8">Leaf</tissue>
    </source>
</reference>
<keyword evidence="9" id="KW-1185">Reference proteome</keyword>
<dbReference type="Pfam" id="PF01734">
    <property type="entry name" value="Patatin"/>
    <property type="match status" value="1"/>
</dbReference>
<dbReference type="Gramene" id="TVT99416">
    <property type="protein sequence ID" value="TVT99416"/>
    <property type="gene ID" value="EJB05_55237"/>
</dbReference>
<comment type="function">
    <text evidence="6">Lipolytic acyl hydrolase (LAH).</text>
</comment>
<feature type="short sequence motif" description="DGA/G" evidence="5">
    <location>
        <begin position="215"/>
        <end position="217"/>
    </location>
</feature>
<dbReference type="GO" id="GO:0006952">
    <property type="term" value="P:defense response"/>
    <property type="evidence" value="ECO:0007669"/>
    <property type="project" value="UniProtKB-KW"/>
</dbReference>
<feature type="active site" description="Nucleophile" evidence="5">
    <location>
        <position position="70"/>
    </location>
</feature>
<dbReference type="GO" id="GO:0047372">
    <property type="term" value="F:monoacylglycerol lipase activity"/>
    <property type="evidence" value="ECO:0007669"/>
    <property type="project" value="TreeGrafter"/>
</dbReference>
<feature type="non-terminal residue" evidence="8">
    <location>
        <position position="1"/>
    </location>
</feature>
<feature type="domain" description="PNPLA" evidence="7">
    <location>
        <begin position="26"/>
        <end position="228"/>
    </location>
</feature>
<comment type="similarity">
    <text evidence="1 6">Belongs to the patatin family.</text>
</comment>
<keyword evidence="3 5" id="KW-0443">Lipid metabolism</keyword>
<dbReference type="PANTHER" id="PTHR32176:SF51">
    <property type="entry name" value="PATATIN"/>
    <property type="match status" value="1"/>
</dbReference>
<feature type="active site" description="Proton acceptor" evidence="5">
    <location>
        <position position="215"/>
    </location>
</feature>
<feature type="short sequence motif" description="GXSXG" evidence="5">
    <location>
        <begin position="68"/>
        <end position="72"/>
    </location>
</feature>
<evidence type="ECO:0000256" key="1">
    <source>
        <dbReference type="ARBA" id="ARBA00010240"/>
    </source>
</evidence>
<dbReference type="GO" id="GO:0004620">
    <property type="term" value="F:phospholipase activity"/>
    <property type="evidence" value="ECO:0007669"/>
    <property type="project" value="TreeGrafter"/>
</dbReference>
<comment type="domain">
    <text evidence="6">The nitrogen atoms of the two glycine residues in the GGXR motif define the oxyanion hole, and stabilize the oxyanion that forms during the nucleophilic attack by the catalytic serine during substrate cleavage.</text>
</comment>
<name>A0A5J9SKE1_9POAL</name>
<dbReference type="PANTHER" id="PTHR32176">
    <property type="entry name" value="XYLOSE ISOMERASE"/>
    <property type="match status" value="1"/>
</dbReference>
<organism evidence="8 9">
    <name type="scientific">Eragrostis curvula</name>
    <name type="common">weeping love grass</name>
    <dbReference type="NCBI Taxonomy" id="38414"/>
    <lineage>
        <taxon>Eukaryota</taxon>
        <taxon>Viridiplantae</taxon>
        <taxon>Streptophyta</taxon>
        <taxon>Embryophyta</taxon>
        <taxon>Tracheophyta</taxon>
        <taxon>Spermatophyta</taxon>
        <taxon>Magnoliopsida</taxon>
        <taxon>Liliopsida</taxon>
        <taxon>Poales</taxon>
        <taxon>Poaceae</taxon>
        <taxon>PACMAD clade</taxon>
        <taxon>Chloridoideae</taxon>
        <taxon>Eragrostideae</taxon>
        <taxon>Eragrostidinae</taxon>
        <taxon>Eragrostis</taxon>
    </lineage>
</organism>
<accession>A0A5J9SKE1</accession>
<evidence type="ECO:0000313" key="8">
    <source>
        <dbReference type="EMBL" id="TVT99416.1"/>
    </source>
</evidence>
<dbReference type="SUPFAM" id="SSF52151">
    <property type="entry name" value="FabD/lysophospholipase-like"/>
    <property type="match status" value="1"/>
</dbReference>
<dbReference type="InterPro" id="IPR016035">
    <property type="entry name" value="Acyl_Trfase/lysoPLipase"/>
</dbReference>
<dbReference type="PROSITE" id="PS51635">
    <property type="entry name" value="PNPLA"/>
    <property type="match status" value="1"/>
</dbReference>
<comment type="caution">
    <text evidence="8">The sequence shown here is derived from an EMBL/GenBank/DDBJ whole genome shotgun (WGS) entry which is preliminary data.</text>
</comment>
<dbReference type="EMBL" id="RWGY01000722">
    <property type="protein sequence ID" value="TVT99416.1"/>
    <property type="molecule type" value="Genomic_DNA"/>
</dbReference>
<feature type="short sequence motif" description="GXGXXG" evidence="5">
    <location>
        <begin position="30"/>
        <end position="35"/>
    </location>
</feature>
<dbReference type="InterPro" id="IPR002641">
    <property type="entry name" value="PNPLA_dom"/>
</dbReference>
<evidence type="ECO:0000256" key="2">
    <source>
        <dbReference type="ARBA" id="ARBA00022821"/>
    </source>
</evidence>
<sequence length="444" mass="48668">GTMSSPTITPFMRHPPAHQGRLLTVLSIDGGGIRGLIPGTILCFLEEKLQELDGPDARIADYFDVIAGTSTGGLLTAMLAAPGKDNRPLFAAKDLNKFYYDNGPKIFQERLGQNIWNLMVGPKYDGKALHEAIRKTLPKDIRVVDTLTNIVLPTFDIRNMQPVIFSTFEAKKEAHKNALLTDVCIGTSAASTFFPPTSFKTKEAKGEPYEYHLVDGGVVANNPTLAAMAMLSKEMLHLRQKLTATTDDKHKNCSRDGGEDVAAGSSTMAAMVELSKEKLHENKGKEHVESVEYKNFLVISIGTGTARLAKRHTAEECARWGQLQWATNGDGASIIDVFSQASADMVDILLELRFKDVSSKENYLRIQTDKLEGRTASMDSATKENMNALIQLGQDPLKQPVARVNIDTGAHDPVEGAGTNADALKKFAKMLSEERKSRKNTLNY</sequence>
<evidence type="ECO:0000259" key="7">
    <source>
        <dbReference type="PROSITE" id="PS51635"/>
    </source>
</evidence>
<evidence type="ECO:0000256" key="3">
    <source>
        <dbReference type="ARBA" id="ARBA00023098"/>
    </source>
</evidence>
<protein>
    <recommendedName>
        <fullName evidence="6">Patatin</fullName>
        <ecNumber evidence="6">3.1.1.-</ecNumber>
    </recommendedName>
</protein>
<dbReference type="EC" id="3.1.1.-" evidence="6"/>
<dbReference type="Proteomes" id="UP000324897">
    <property type="component" value="Unassembled WGS sequence"/>
</dbReference>
<evidence type="ECO:0000313" key="9">
    <source>
        <dbReference type="Proteomes" id="UP000324897"/>
    </source>
</evidence>
<keyword evidence="5 6" id="KW-0442">Lipid degradation</keyword>
<keyword evidence="2" id="KW-0611">Plant defense</keyword>
<evidence type="ECO:0000256" key="4">
    <source>
        <dbReference type="ARBA" id="ARBA00025642"/>
    </source>
</evidence>
<evidence type="ECO:0000256" key="5">
    <source>
        <dbReference type="PROSITE-ProRule" id="PRU01161"/>
    </source>
</evidence>